<feature type="region of interest" description="Disordered" evidence="1">
    <location>
        <begin position="1900"/>
        <end position="1949"/>
    </location>
</feature>
<feature type="domain" description="Bacterial Ig" evidence="2">
    <location>
        <begin position="1679"/>
        <end position="1749"/>
    </location>
</feature>
<feature type="region of interest" description="Disordered" evidence="1">
    <location>
        <begin position="1739"/>
        <end position="1864"/>
    </location>
</feature>
<dbReference type="Pfam" id="PF17936">
    <property type="entry name" value="Big_6"/>
    <property type="match status" value="2"/>
</dbReference>
<feature type="compositionally biased region" description="Low complexity" evidence="1">
    <location>
        <begin position="2030"/>
        <end position="2051"/>
    </location>
</feature>
<evidence type="ECO:0000313" key="4">
    <source>
        <dbReference type="Proteomes" id="UP000028030"/>
    </source>
</evidence>
<feature type="compositionally biased region" description="Low complexity" evidence="1">
    <location>
        <begin position="1813"/>
        <end position="1823"/>
    </location>
</feature>
<dbReference type="PANTHER" id="PTHR24023:SF1108">
    <property type="entry name" value="EMI DOMAIN CONTAINING 1"/>
    <property type="match status" value="1"/>
</dbReference>
<feature type="compositionally biased region" description="Low complexity" evidence="1">
    <location>
        <begin position="1"/>
        <end position="10"/>
    </location>
</feature>
<organism evidence="3 4">
    <name type="scientific">Streptococcus mitis</name>
    <dbReference type="NCBI Taxonomy" id="28037"/>
    <lineage>
        <taxon>Bacteria</taxon>
        <taxon>Bacillati</taxon>
        <taxon>Bacillota</taxon>
        <taxon>Bacilli</taxon>
        <taxon>Lactobacillales</taxon>
        <taxon>Streptococcaceae</taxon>
        <taxon>Streptococcus</taxon>
        <taxon>Streptococcus mitis group</taxon>
    </lineage>
</organism>
<dbReference type="GO" id="GO:0005615">
    <property type="term" value="C:extracellular space"/>
    <property type="evidence" value="ECO:0007669"/>
    <property type="project" value="TreeGrafter"/>
</dbReference>
<dbReference type="NCBIfam" id="TIGR04203">
    <property type="entry name" value="RPT_S_cricet"/>
    <property type="match status" value="9"/>
</dbReference>
<dbReference type="Proteomes" id="UP000028030">
    <property type="component" value="Unassembled WGS sequence"/>
</dbReference>
<accession>A0A081QAV9</accession>
<feature type="compositionally biased region" description="Basic and acidic residues" evidence="1">
    <location>
        <begin position="2014"/>
        <end position="2029"/>
    </location>
</feature>
<dbReference type="GO" id="GO:0030198">
    <property type="term" value="P:extracellular matrix organization"/>
    <property type="evidence" value="ECO:0007669"/>
    <property type="project" value="TreeGrafter"/>
</dbReference>
<evidence type="ECO:0000259" key="2">
    <source>
        <dbReference type="Pfam" id="PF17936"/>
    </source>
</evidence>
<dbReference type="GO" id="GO:0030020">
    <property type="term" value="F:extracellular matrix structural constituent conferring tensile strength"/>
    <property type="evidence" value="ECO:0007669"/>
    <property type="project" value="TreeGrafter"/>
</dbReference>
<dbReference type="InterPro" id="IPR013783">
    <property type="entry name" value="Ig-like_fold"/>
</dbReference>
<dbReference type="Pfam" id="PF19079">
    <property type="entry name" value="CFSR"/>
    <property type="match status" value="7"/>
</dbReference>
<feature type="compositionally biased region" description="Low complexity" evidence="1">
    <location>
        <begin position="1740"/>
        <end position="1751"/>
    </location>
</feature>
<feature type="compositionally biased region" description="Basic and acidic residues" evidence="1">
    <location>
        <begin position="1972"/>
        <end position="1981"/>
    </location>
</feature>
<feature type="compositionally biased region" description="Basic and acidic residues" evidence="1">
    <location>
        <begin position="102"/>
        <end position="112"/>
    </location>
</feature>
<dbReference type="PATRIC" id="fig|28037.97.peg.1277"/>
<gene>
    <name evidence="3" type="ORF">SK642_1340</name>
</gene>
<dbReference type="Gene3D" id="2.60.40.10">
    <property type="entry name" value="Immunoglobulins"/>
    <property type="match status" value="6"/>
</dbReference>
<dbReference type="PANTHER" id="PTHR24023">
    <property type="entry name" value="COLLAGEN ALPHA"/>
    <property type="match status" value="1"/>
</dbReference>
<dbReference type="GO" id="GO:0031012">
    <property type="term" value="C:extracellular matrix"/>
    <property type="evidence" value="ECO:0007669"/>
    <property type="project" value="TreeGrafter"/>
</dbReference>
<dbReference type="NCBIfam" id="TIGR01167">
    <property type="entry name" value="LPXTG_anchor"/>
    <property type="match status" value="1"/>
</dbReference>
<feature type="compositionally biased region" description="Low complexity" evidence="1">
    <location>
        <begin position="1906"/>
        <end position="1919"/>
    </location>
</feature>
<dbReference type="Gene3D" id="1.20.5.320">
    <property type="entry name" value="6-Phosphogluconate Dehydrogenase, domain 3"/>
    <property type="match status" value="1"/>
</dbReference>
<feature type="compositionally biased region" description="Polar residues" evidence="1">
    <location>
        <begin position="30"/>
        <end position="54"/>
    </location>
</feature>
<proteinExistence type="predicted"/>
<dbReference type="InterPro" id="IPR017868">
    <property type="entry name" value="Filamin/ABP280_repeat-like"/>
</dbReference>
<feature type="compositionally biased region" description="Polar residues" evidence="1">
    <location>
        <begin position="2663"/>
        <end position="2717"/>
    </location>
</feature>
<feature type="domain" description="Bacterial Ig" evidence="2">
    <location>
        <begin position="1594"/>
        <end position="1663"/>
    </location>
</feature>
<feature type="compositionally biased region" description="Polar residues" evidence="1">
    <location>
        <begin position="1788"/>
        <end position="1806"/>
    </location>
</feature>
<sequence>MGTTLLLGGLAPAVQAEETDVKPEPKPVDASSSDVPNASTVETAHLIITSSQPTEGAIKPESTSTDAPKVNEENASSNAVNPTNSTPSQPKEEVTTPATTKIEAKPGEEATAPKRAVSIVYKVRYVDRKSHKVVHEVTKTKTVETTESKAKVTVTEIGAELANDSQLENYYVPDGNPTTFTKEIVEGADNVFVYEVEGFGETETPKERTVALKYTVEYVDKKSGLVVASEEKEEKVSTSEAVAKKDVTVQPSLETNEKLKDWVLSEAAPTSQKLTLTEGTVGKVTFNLQSSEGGKVRNKRKISTPIVDGKPYLTLENRTKDYINEESMTFAGNGQHTHEIVYKIGASNLPNNNIETDVELTQGAKDLGFTLDSKKGELKATLTPTREMKGNYEVGFYVKSQPEIKVAGTITITASEHYGFMILGDKDEDSGNVVNYFPNNESTATSSAYSTGHYHIGGFAEGVSPIYGGYFSNYGGSSVYVNQGQPVTEVTIDGLRMPVTPFGYFVSKGGQTVGDTNQDSKRYYTMLPIFAPMDRSLDFANNNKQGLSIKKFTVLEASEGVNAKLVDLRSDKAPDKGVYSNSLDFATVADYNPSTGRIREDIRDSFSRTPYFLQFTKLPKTAGNYYITVEIVDSLGLSKKVKLNFTTYENSTSGMRSHIYPGIYGESYALTSADTLFESNEEFVNKKTNGIAVPTSDKEQILGKVVLNKENAYIKSDVFPEGVELRPIEGKIDEKGNPTEAYVVKKAGVKVQPGRYTFSVKAFDGHFQEGGARSFEFEIVDAINPIGDQRWREGSVPNPIPVSMENGSRITGIRIETNGGYAFFEGNPVDSNISIYGLKKTETTQKARVYVTYTDGAGKPHETYTDFNYEIEPNTVEDLNVTVTNPNQEIPEGGEWKDMFITTTPSEGVTIKVDKTKLPKGTRFAGNVIKGKGLYEGVYDIPILAIKGNIVKSTAVHLIVNPGTFTVPSETTEVEVFSNNIKAVTMDENGEIIKTPISSYGLQNVPDDAKVTYSSYNLEGSGLKISDDRTKITGTPTSKGNYRIYATVTRNGLNNQVRTAVTTYTINVTGLTPILTISSAAQPNHPTDAHTSDETRLIAPIGTQITPITIQHNPHSRLDVDSNNLPKGLSYSYDAATHTATITGTPSEMTYGTSRIRVEVSMDYQYVDDSVSNSIVKYIYIQVTPVTSNLTIDRSEQTFRADEQMSPITVSDFDNGATIDLKYAPDGVTYNQDTRQITGSPTAGVGMYRFYVRAIMPSSLGGSVTEKEIVLTVTKLEPTLTANPSRVDITAKEEIPTITISKDSISTLSEPTVTIEGIRGDQPLSSVGLSYNSTDNTITGRPTIVGSHIIHLSTTLERRYSGSYYGETKTLDIPLTVNRKEFDFIEDQKRETTVLSPITPVELNVPEGIDVELDERQLPRGVTYDREHKVIKGTPERVGEYSVTVTAKPNGVTGNDKTATVTIKVNPLTAGITISNNGQNVQVGTQMNSATVTPNEHASVYGTDALLNAFSSAVNGGDSGIDESHIANYFLGAYGLTYNPTTHTITGTPTKTGRIVFTFIARNDYSLGGGEAKETFVLNVVESLSKIPVITEAQEGSNAVKGSGVSGATVTVTLPDGAVKTAEVKTDGTWTVETTTPLVKGQSISARQKEVNKTESNDISATVVGNSGLVPSKEALVDAIVEEATTVTGKGENGSTITVTRPDGTVKTATVSEGTWSVTLDKAAAKGENILVTQTEANKATSPAVTATAVPKITKGDQGDPGATGPKGEQGEPGTPGAPGRDGFTPEISVTPNDDGSYTITITQPNGKEPIRTTVKNGTNGTNGRDGRTPKVKLTPIYEDPAHPRTRRTRRTRSVDEDREAQPTGKQIGVHITVYFDNNNNGTYDEGDELISEENIYDGVDGNDGRAGTNGATGETGAAGRDGRDGKDILNGTENPGENRGKDGDTFVNTKTGDIFVKENGTWKSAGNIKGPKGDDGKDILNGKTDPTSETGKDGDKYVNTEIGDIFVKKNGQWEKEGNIKGPKGDKGENGTNGTNGHDGTNGNDGAAGAAGRDGKDGFTPKVTVTDNPDGSHTITITQPDNQPPLTTTVRNGVNGLDGKSLIAKKEGNETKIYVEDPANPGQPLDATKPLATILDGLKGDKGEAGTNGVDGKSPVITMTDNGDGTHSIIIRNPDGSESTTKVKDGKDGKTATITTTENPDGSHTITVINPDGASKEIVVRDGKTPKLEVIDNGNGSHTVRVTDGDGNVTNTIIKDGKDGKSATATTTENPDGSHTVTITNPDGTTNNFIVKNGRDGVDGRTPTATVRNNNDGSHTIVITNPDGVTTETTIRDGQSPKITITDEQNGTHKITVLNGDGTTTETIIKDGKSPVATVTDNHDGTYTIRVENGNGTVSEMTVRDGKSPTAKVVNNGDGTHTVTIVNSDGTTTTTIVRDGQSPKLEVIDNHNGSHTIKVIGSDGKETSTTIFDGKSPTAKIVDNGDGTHTVIIVDSNGQQYTTIIRDGKDGKDGKSPTVTVRNNNDGTHTITIINPDGSKTETIIKDGKDGKSPEVTVEDNGNGTHTITIINVNGIVYKTIIHDGKCGCNDKPGGHTPGTSTNPKPAEPTFAMPAPPVHDKPEFNSAVPGMPEVYDKPEYPGIPTNPKPEGETPENSTNTGGGTPENPANSNPGVPSSVGSTNSTPGVPTSVGSTNQNTGGPTSEGLTPSNPEKSSAVNEHSGSELPKTGTKADYLPMLLGSSILLALYVGRRKEE</sequence>
<dbReference type="Pfam" id="PF05345">
    <property type="entry name" value="He_PIG"/>
    <property type="match status" value="1"/>
</dbReference>
<protein>
    <submittedName>
        <fullName evidence="3">LPXTG-motif cell wall anchor domain protein</fullName>
    </submittedName>
</protein>
<feature type="compositionally biased region" description="Polar residues" evidence="1">
    <location>
        <begin position="2063"/>
        <end position="2087"/>
    </location>
</feature>
<dbReference type="SUPFAM" id="SSF89372">
    <property type="entry name" value="Fucose-specific lectin"/>
    <property type="match status" value="1"/>
</dbReference>
<feature type="region of interest" description="Disordered" evidence="1">
    <location>
        <begin position="2014"/>
        <end position="2087"/>
    </location>
</feature>
<evidence type="ECO:0000313" key="3">
    <source>
        <dbReference type="EMBL" id="KEQ40082.1"/>
    </source>
</evidence>
<feature type="region of interest" description="Disordered" evidence="1">
    <location>
        <begin position="1"/>
        <end position="112"/>
    </location>
</feature>
<dbReference type="InterPro" id="IPR050149">
    <property type="entry name" value="Collagen_superfamily"/>
</dbReference>
<dbReference type="InterPro" id="IPR041498">
    <property type="entry name" value="Big_6"/>
</dbReference>
<dbReference type="InterPro" id="IPR026394">
    <property type="entry name" value="RPT_S_cricet"/>
</dbReference>
<name>A0A081QAV9_STRMT</name>
<feature type="region of interest" description="Disordered" evidence="1">
    <location>
        <begin position="1963"/>
        <end position="1998"/>
    </location>
</feature>
<comment type="caution">
    <text evidence="3">The sequence shown here is derived from an EMBL/GenBank/DDBJ whole genome shotgun (WGS) entry which is preliminary data.</text>
</comment>
<dbReference type="PROSITE" id="PS50194">
    <property type="entry name" value="FILAMIN_REPEAT"/>
    <property type="match status" value="1"/>
</dbReference>
<feature type="region of interest" description="Disordered" evidence="1">
    <location>
        <begin position="2589"/>
        <end position="2731"/>
    </location>
</feature>
<feature type="compositionally biased region" description="Polar residues" evidence="1">
    <location>
        <begin position="73"/>
        <end position="89"/>
    </location>
</feature>
<evidence type="ECO:0000256" key="1">
    <source>
        <dbReference type="SAM" id="MobiDB-lite"/>
    </source>
</evidence>
<dbReference type="EMBL" id="JPFW01000008">
    <property type="protein sequence ID" value="KEQ40082.1"/>
    <property type="molecule type" value="Genomic_DNA"/>
</dbReference>
<reference evidence="3 4" key="1">
    <citation type="submission" date="2014-05" db="EMBL/GenBank/DDBJ databases">
        <authorList>
            <person name="Daugherty S.C."/>
            <person name="Tallon L.J."/>
            <person name="Sadzewicz L."/>
            <person name="Kilian M."/>
            <person name="Tettelin H."/>
        </authorList>
    </citation>
    <scope>NUCLEOTIDE SEQUENCE [LARGE SCALE GENOMIC DNA]</scope>
    <source>
        <strain evidence="3 4">SK642</strain>
    </source>
</reference>
<feature type="region of interest" description="Disordered" evidence="1">
    <location>
        <begin position="2139"/>
        <end position="2189"/>
    </location>
</feature>